<feature type="coiled-coil region" evidence="1">
    <location>
        <begin position="86"/>
        <end position="113"/>
    </location>
</feature>
<dbReference type="Proteomes" id="UP001596398">
    <property type="component" value="Unassembled WGS sequence"/>
</dbReference>
<dbReference type="AlphaFoldDB" id="A0ABD5ZPR3"/>
<keyword evidence="3" id="KW-1185">Reference proteome</keyword>
<dbReference type="EMBL" id="JBHTAP010000001">
    <property type="protein sequence ID" value="MFC7235562.1"/>
    <property type="molecule type" value="Genomic_DNA"/>
</dbReference>
<evidence type="ECO:0000313" key="3">
    <source>
        <dbReference type="Proteomes" id="UP001596398"/>
    </source>
</evidence>
<proteinExistence type="predicted"/>
<organism evidence="2 3">
    <name type="scientific">Halosegnis marinus</name>
    <dbReference type="NCBI Taxonomy" id="3034023"/>
    <lineage>
        <taxon>Archaea</taxon>
        <taxon>Methanobacteriati</taxon>
        <taxon>Methanobacteriota</taxon>
        <taxon>Stenosarchaea group</taxon>
        <taxon>Halobacteria</taxon>
        <taxon>Halobacteriales</taxon>
        <taxon>Natronomonadaceae</taxon>
        <taxon>Halosegnis</taxon>
    </lineage>
</organism>
<evidence type="ECO:0000256" key="1">
    <source>
        <dbReference type="SAM" id="Coils"/>
    </source>
</evidence>
<sequence length="317" mass="35656">MANDDLHKPLKAINKTIAKLREDVQTLTGEVKKVHSVIREAAETVRDAIHENIHAQAELKLMDHVMEVKAVEPQIEAEHEQIDAEQAELDERLASIGDRYERQQRELDEKARERIRDLGEHIFALDEEQFEAGIEEPFTEQVTPTWRTLQAHNESVGDERSDRVREAAGDTVQTIHDFVDRQESLIETVRDHRFDAEGTRLPTDERERLQVPYYVVEYEADGVTQREVVVPSSLATDADSEWCRVSLDPFEGAEQLLAGAPGVSEPSRTESLSADAVARHLSDYSESTPLAPSYGEAVREAMPDDGSVPVRIEGGDD</sequence>
<reference evidence="2 3" key="1">
    <citation type="journal article" date="2019" name="Int. J. Syst. Evol. Microbiol.">
        <title>The Global Catalogue of Microorganisms (GCM) 10K type strain sequencing project: providing services to taxonomists for standard genome sequencing and annotation.</title>
        <authorList>
            <consortium name="The Broad Institute Genomics Platform"/>
            <consortium name="The Broad Institute Genome Sequencing Center for Infectious Disease"/>
            <person name="Wu L."/>
            <person name="Ma J."/>
        </authorList>
    </citation>
    <scope>NUCLEOTIDE SEQUENCE [LARGE SCALE GENOMIC DNA]</scope>
    <source>
        <strain evidence="2 3">DT85</strain>
    </source>
</reference>
<dbReference type="GeneID" id="79267258"/>
<accession>A0ABD5ZPR3</accession>
<evidence type="ECO:0000313" key="2">
    <source>
        <dbReference type="EMBL" id="MFC7235562.1"/>
    </source>
</evidence>
<gene>
    <name evidence="2" type="ORF">ACFQJ4_09580</name>
</gene>
<dbReference type="RefSeq" id="WP_276233698.1">
    <property type="nucleotide sequence ID" value="NZ_CP119802.1"/>
</dbReference>
<protein>
    <submittedName>
        <fullName evidence="2">Uncharacterized protein</fullName>
    </submittedName>
</protein>
<name>A0ABD5ZPR3_9EURY</name>
<keyword evidence="1" id="KW-0175">Coiled coil</keyword>
<comment type="caution">
    <text evidence="2">The sequence shown here is derived from an EMBL/GenBank/DDBJ whole genome shotgun (WGS) entry which is preliminary data.</text>
</comment>